<dbReference type="OrthoDB" id="5773249at2759"/>
<reference evidence="3" key="1">
    <citation type="submission" date="2017-02" db="UniProtKB">
        <authorList>
            <consortium name="WormBaseParasite"/>
        </authorList>
    </citation>
    <scope>IDENTIFICATION</scope>
</reference>
<sequence length="130" mass="14792">MVESSALQEFEGALIDDAWQCVVNRTSIQRNLSSSDLEKLPDLLKLLEIMNNLDRSEEAVKLLHDSSLSKKNQEQILSLRTRKRKKTESNWNVDVMVGNSLIHKSLHLKVSLPVGPHVIEMTVEKFGTLR</sequence>
<proteinExistence type="predicted"/>
<dbReference type="EMBL" id="UYRR01031497">
    <property type="protein sequence ID" value="VDK50561.1"/>
    <property type="molecule type" value="Genomic_DNA"/>
</dbReference>
<keyword evidence="2" id="KW-1185">Reference proteome</keyword>
<dbReference type="AlphaFoldDB" id="A0A0M3K0L3"/>
<evidence type="ECO:0000313" key="3">
    <source>
        <dbReference type="WBParaSite" id="ASIM_0001435201-mRNA-1"/>
    </source>
</evidence>
<organism evidence="3">
    <name type="scientific">Anisakis simplex</name>
    <name type="common">Herring worm</name>
    <dbReference type="NCBI Taxonomy" id="6269"/>
    <lineage>
        <taxon>Eukaryota</taxon>
        <taxon>Metazoa</taxon>
        <taxon>Ecdysozoa</taxon>
        <taxon>Nematoda</taxon>
        <taxon>Chromadorea</taxon>
        <taxon>Rhabditida</taxon>
        <taxon>Spirurina</taxon>
        <taxon>Ascaridomorpha</taxon>
        <taxon>Ascaridoidea</taxon>
        <taxon>Anisakidae</taxon>
        <taxon>Anisakis</taxon>
        <taxon>Anisakis simplex complex</taxon>
    </lineage>
</organism>
<evidence type="ECO:0000313" key="2">
    <source>
        <dbReference type="Proteomes" id="UP000267096"/>
    </source>
</evidence>
<name>A0A0M3K0L3_ANISI</name>
<dbReference type="WBParaSite" id="ASIM_0001435201-mRNA-1">
    <property type="protein sequence ID" value="ASIM_0001435201-mRNA-1"/>
    <property type="gene ID" value="ASIM_0001435201"/>
</dbReference>
<dbReference type="Proteomes" id="UP000267096">
    <property type="component" value="Unassembled WGS sequence"/>
</dbReference>
<reference evidence="1 2" key="2">
    <citation type="submission" date="2018-11" db="EMBL/GenBank/DDBJ databases">
        <authorList>
            <consortium name="Pathogen Informatics"/>
        </authorList>
    </citation>
    <scope>NUCLEOTIDE SEQUENCE [LARGE SCALE GENOMIC DNA]</scope>
</reference>
<evidence type="ECO:0000313" key="1">
    <source>
        <dbReference type="EMBL" id="VDK50561.1"/>
    </source>
</evidence>
<accession>A0A0M3K0L3</accession>
<protein>
    <submittedName>
        <fullName evidence="3">COMM domain-containing protein</fullName>
    </submittedName>
</protein>
<gene>
    <name evidence="1" type="ORF">ASIM_LOCUS13780</name>
</gene>